<reference evidence="2 3" key="1">
    <citation type="submission" date="2020-08" db="EMBL/GenBank/DDBJ databases">
        <title>Genome sequencing of Purple Non-Sulfur Bacteria from various extreme environments.</title>
        <authorList>
            <person name="Mayer M."/>
        </authorList>
    </citation>
    <scope>NUCLEOTIDE SEQUENCE [LARGE SCALE GENOMIC DNA]</scope>
    <source>
        <strain evidence="2 3">2761</strain>
    </source>
</reference>
<evidence type="ECO:0000313" key="2">
    <source>
        <dbReference type="EMBL" id="MBB4248228.1"/>
    </source>
</evidence>
<dbReference type="RefSeq" id="WP_228273780.1">
    <property type="nucleotide sequence ID" value="NZ_JACIGE010000010.1"/>
</dbReference>
<keyword evidence="3" id="KW-1185">Reference proteome</keyword>
<name>A0A840GC52_RHOTE</name>
<protein>
    <recommendedName>
        <fullName evidence="4">Transporter</fullName>
    </recommendedName>
</protein>
<dbReference type="Proteomes" id="UP000587070">
    <property type="component" value="Unassembled WGS sequence"/>
</dbReference>
<evidence type="ECO:0008006" key="4">
    <source>
        <dbReference type="Google" id="ProtNLM"/>
    </source>
</evidence>
<accession>A0A840GC52</accession>
<keyword evidence="1" id="KW-0732">Signal</keyword>
<gene>
    <name evidence="2" type="ORF">GGD90_002620</name>
</gene>
<evidence type="ECO:0000256" key="1">
    <source>
        <dbReference type="SAM" id="SignalP"/>
    </source>
</evidence>
<feature type="chain" id="PRO_5032520555" description="Transporter" evidence="1">
    <location>
        <begin position="33"/>
        <end position="244"/>
    </location>
</feature>
<comment type="caution">
    <text evidence="2">The sequence shown here is derived from an EMBL/GenBank/DDBJ whole genome shotgun (WGS) entry which is preliminary data.</text>
</comment>
<proteinExistence type="predicted"/>
<dbReference type="EMBL" id="JACIGE010000010">
    <property type="protein sequence ID" value="MBB4248228.1"/>
    <property type="molecule type" value="Genomic_DNA"/>
</dbReference>
<sequence length="244" mass="26386">MQYLFRHRPLANAALQLSIAAILLPATLPAFAARPFVTDDARLTTAGSCQLESWLRVYPQSREAWALPACNPGGNLEITAGGGRARGDGEAATQDYLLQAKTLLRTLEADGFGLGFAAGRVMHPTVNPGPNLFGNTYAYVPLTLAFADGRTLIHGNLGWLREHNSRQDKLTWGIGGEYAFGQRVSAIAEVFGDNRAQAFWQTGVRVFIVPDRVQIDATLGGQNDSGPGGRWFSLGLRLTPAQMF</sequence>
<dbReference type="AlphaFoldDB" id="A0A840GC52"/>
<feature type="signal peptide" evidence="1">
    <location>
        <begin position="1"/>
        <end position="32"/>
    </location>
</feature>
<organism evidence="2 3">
    <name type="scientific">Rhodocyclus tenuis</name>
    <name type="common">Rhodospirillum tenue</name>
    <dbReference type="NCBI Taxonomy" id="1066"/>
    <lineage>
        <taxon>Bacteria</taxon>
        <taxon>Pseudomonadati</taxon>
        <taxon>Pseudomonadota</taxon>
        <taxon>Betaproteobacteria</taxon>
        <taxon>Rhodocyclales</taxon>
        <taxon>Rhodocyclaceae</taxon>
        <taxon>Rhodocyclus</taxon>
    </lineage>
</organism>
<evidence type="ECO:0000313" key="3">
    <source>
        <dbReference type="Proteomes" id="UP000587070"/>
    </source>
</evidence>